<dbReference type="EMBL" id="CAMXCT010000429">
    <property type="protein sequence ID" value="CAI3978689.1"/>
    <property type="molecule type" value="Genomic_DNA"/>
</dbReference>
<proteinExistence type="predicted"/>
<feature type="domain" description="EF-hand" evidence="4">
    <location>
        <begin position="130"/>
        <end position="165"/>
    </location>
</feature>
<evidence type="ECO:0000313" key="6">
    <source>
        <dbReference type="EMBL" id="CAL4766001.1"/>
    </source>
</evidence>
<feature type="compositionally biased region" description="Basic residues" evidence="3">
    <location>
        <begin position="261"/>
        <end position="270"/>
    </location>
</feature>
<feature type="region of interest" description="Disordered" evidence="3">
    <location>
        <begin position="206"/>
        <end position="231"/>
    </location>
</feature>
<dbReference type="EMBL" id="CAMXCT030000429">
    <property type="protein sequence ID" value="CAL4766001.1"/>
    <property type="molecule type" value="Genomic_DNA"/>
</dbReference>
<organism evidence="5">
    <name type="scientific">Cladocopium goreaui</name>
    <dbReference type="NCBI Taxonomy" id="2562237"/>
    <lineage>
        <taxon>Eukaryota</taxon>
        <taxon>Sar</taxon>
        <taxon>Alveolata</taxon>
        <taxon>Dinophyceae</taxon>
        <taxon>Suessiales</taxon>
        <taxon>Symbiodiniaceae</taxon>
        <taxon>Cladocopium</taxon>
    </lineage>
</organism>
<feature type="region of interest" description="Disordered" evidence="3">
    <location>
        <begin position="254"/>
        <end position="311"/>
    </location>
</feature>
<dbReference type="PROSITE" id="PS00018">
    <property type="entry name" value="EF_HAND_1"/>
    <property type="match status" value="1"/>
</dbReference>
<dbReference type="InterPro" id="IPR002048">
    <property type="entry name" value="EF_hand_dom"/>
</dbReference>
<evidence type="ECO:0000256" key="3">
    <source>
        <dbReference type="SAM" id="MobiDB-lite"/>
    </source>
</evidence>
<dbReference type="GO" id="GO:0005509">
    <property type="term" value="F:calcium ion binding"/>
    <property type="evidence" value="ECO:0007669"/>
    <property type="project" value="InterPro"/>
</dbReference>
<feature type="region of interest" description="Disordered" evidence="3">
    <location>
        <begin position="1"/>
        <end position="22"/>
    </location>
</feature>
<reference evidence="6 7" key="2">
    <citation type="submission" date="2024-05" db="EMBL/GenBank/DDBJ databases">
        <authorList>
            <person name="Chen Y."/>
            <person name="Shah S."/>
            <person name="Dougan E. K."/>
            <person name="Thang M."/>
            <person name="Chan C."/>
        </authorList>
    </citation>
    <scope>NUCLEOTIDE SEQUENCE [LARGE SCALE GENOMIC DNA]</scope>
</reference>
<dbReference type="EMBL" id="CAMXCT020000429">
    <property type="protein sequence ID" value="CAL1132064.1"/>
    <property type="molecule type" value="Genomic_DNA"/>
</dbReference>
<dbReference type="Pfam" id="PF13499">
    <property type="entry name" value="EF-hand_7"/>
    <property type="match status" value="1"/>
</dbReference>
<dbReference type="InterPro" id="IPR011992">
    <property type="entry name" value="EF-hand-dom_pair"/>
</dbReference>
<evidence type="ECO:0000256" key="2">
    <source>
        <dbReference type="ARBA" id="ARBA00022837"/>
    </source>
</evidence>
<keyword evidence="7" id="KW-1185">Reference proteome</keyword>
<feature type="non-terminal residue" evidence="5">
    <location>
        <position position="311"/>
    </location>
</feature>
<dbReference type="FunFam" id="1.10.238.10:FF:000003">
    <property type="entry name" value="Calmodulin A"/>
    <property type="match status" value="1"/>
</dbReference>
<comment type="caution">
    <text evidence="5">The sequence shown here is derived from an EMBL/GenBank/DDBJ whole genome shotgun (WGS) entry which is preliminary data.</text>
</comment>
<dbReference type="Gene3D" id="1.10.238.10">
    <property type="entry name" value="EF-hand"/>
    <property type="match status" value="1"/>
</dbReference>
<dbReference type="PROSITE" id="PS50222">
    <property type="entry name" value="EF_HAND_2"/>
    <property type="match status" value="1"/>
</dbReference>
<feature type="compositionally biased region" description="Basic and acidic residues" evidence="3">
    <location>
        <begin position="87"/>
        <end position="99"/>
    </location>
</feature>
<dbReference type="SUPFAM" id="SSF47473">
    <property type="entry name" value="EF-hand"/>
    <property type="match status" value="1"/>
</dbReference>
<dbReference type="AlphaFoldDB" id="A0A9P1BSL1"/>
<reference evidence="5" key="1">
    <citation type="submission" date="2022-10" db="EMBL/GenBank/DDBJ databases">
        <authorList>
            <person name="Chen Y."/>
            <person name="Dougan E. K."/>
            <person name="Chan C."/>
            <person name="Rhodes N."/>
            <person name="Thang M."/>
        </authorList>
    </citation>
    <scope>NUCLEOTIDE SEQUENCE</scope>
</reference>
<sequence length="311" mass="33485">MPILAAAREPAPDDEGEATPSTARGLKALAADRRVAFPKSQALAHLPLIPPAPPEADDFRSASKRSNSKPLPSDAIEDSPSSVHSGRSRDQSKTLDWRRRTTSKGKVQVLAVPEVAVPLQDDDIPGLPGVRESHVREAFNQIDFDGNGFIGVSELRYLLTVLGEEPTDAELDEMLAMIGGEGDGQAALEDFRMLFAPKSSVLAEMQTMAPEPEEEEIKQEKEDEQEEIPRLEAPPQQLGLLVKGAASFMQARIKKEDAGKKKASRARPKAKAPGSNRARPILGPPRHVHQMVPGMPNMQIPGVATAGMGPG</sequence>
<dbReference type="OrthoDB" id="435786at2759"/>
<evidence type="ECO:0000313" key="7">
    <source>
        <dbReference type="Proteomes" id="UP001152797"/>
    </source>
</evidence>
<name>A0A9P1BSL1_9DINO</name>
<feature type="compositionally biased region" description="Acidic residues" evidence="3">
    <location>
        <begin position="211"/>
        <end position="226"/>
    </location>
</feature>
<feature type="region of interest" description="Disordered" evidence="3">
    <location>
        <begin position="41"/>
        <end position="100"/>
    </location>
</feature>
<protein>
    <submittedName>
        <fullName evidence="6">Calmodulin</fullName>
    </submittedName>
</protein>
<accession>A0A9P1BSL1</accession>
<gene>
    <name evidence="5" type="ORF">C1SCF055_LOCUS6707</name>
</gene>
<keyword evidence="1" id="KW-0677">Repeat</keyword>
<evidence type="ECO:0000313" key="5">
    <source>
        <dbReference type="EMBL" id="CAI3978689.1"/>
    </source>
</evidence>
<evidence type="ECO:0000259" key="4">
    <source>
        <dbReference type="PROSITE" id="PS50222"/>
    </source>
</evidence>
<dbReference type="Proteomes" id="UP001152797">
    <property type="component" value="Unassembled WGS sequence"/>
</dbReference>
<keyword evidence="2" id="KW-0106">Calcium</keyword>
<dbReference type="SMART" id="SM00054">
    <property type="entry name" value="EFh"/>
    <property type="match status" value="2"/>
</dbReference>
<evidence type="ECO:0000256" key="1">
    <source>
        <dbReference type="ARBA" id="ARBA00022737"/>
    </source>
</evidence>
<dbReference type="InterPro" id="IPR018247">
    <property type="entry name" value="EF_Hand_1_Ca_BS"/>
</dbReference>
<dbReference type="CDD" id="cd00051">
    <property type="entry name" value="EFh"/>
    <property type="match status" value="1"/>
</dbReference>